<feature type="domain" description="Ketoreductase" evidence="3">
    <location>
        <begin position="8"/>
        <end position="188"/>
    </location>
</feature>
<dbReference type="InterPro" id="IPR057326">
    <property type="entry name" value="KR_dom"/>
</dbReference>
<dbReference type="SUPFAM" id="SSF51735">
    <property type="entry name" value="NAD(P)-binding Rossmann-fold domains"/>
    <property type="match status" value="1"/>
</dbReference>
<comment type="similarity">
    <text evidence="1">Belongs to the short-chain dehydrogenases/reductases (SDR) family.</text>
</comment>
<proteinExistence type="inferred from homology"/>
<sequence>MIKFTENDLYLVTGASSGIGKAIALRINELGGKVLAVARREEKLIEMRKLALHPDLIIPIVKDLSANLDELPLWLRNLTIEFGKFKGLILSAGVQQTVPLKTISITKAKELFEVNYFANLSLCKGFCDKRVYSESKSSIVLISSIAAIKGSPGLINYSAAKGAIDSLVKSMALEVAKYGIRVNAIAPGFVLTEMIENWQGENTGEYLEKMTKGYPLGLGRVDDIADLTCFLLSGSSRWITGQSIVIDGGASI</sequence>
<dbReference type="PROSITE" id="PS00061">
    <property type="entry name" value="ADH_SHORT"/>
    <property type="match status" value="1"/>
</dbReference>
<dbReference type="PANTHER" id="PTHR43477:SF1">
    <property type="entry name" value="DIHYDROANTICAPSIN 7-DEHYDROGENASE"/>
    <property type="match status" value="1"/>
</dbReference>
<dbReference type="OrthoDB" id="9803333at2"/>
<protein>
    <submittedName>
        <fullName evidence="4">SDR family oxidoreductase</fullName>
    </submittedName>
</protein>
<evidence type="ECO:0000256" key="1">
    <source>
        <dbReference type="ARBA" id="ARBA00006484"/>
    </source>
</evidence>
<dbReference type="InterPro" id="IPR002347">
    <property type="entry name" value="SDR_fam"/>
</dbReference>
<evidence type="ECO:0000313" key="4">
    <source>
        <dbReference type="EMBL" id="QGQ98480.1"/>
    </source>
</evidence>
<accession>A0A6B8RQ33</accession>
<keyword evidence="5" id="KW-1185">Reference proteome</keyword>
<dbReference type="Proteomes" id="UP000426246">
    <property type="component" value="Chromosome"/>
</dbReference>
<dbReference type="InterPro" id="IPR051122">
    <property type="entry name" value="SDR_DHRS6-like"/>
</dbReference>
<dbReference type="PRINTS" id="PR00081">
    <property type="entry name" value="GDHRDH"/>
</dbReference>
<dbReference type="CDD" id="cd05233">
    <property type="entry name" value="SDR_c"/>
    <property type="match status" value="1"/>
</dbReference>
<evidence type="ECO:0000256" key="2">
    <source>
        <dbReference type="ARBA" id="ARBA00023002"/>
    </source>
</evidence>
<evidence type="ECO:0000313" key="5">
    <source>
        <dbReference type="Proteomes" id="UP000426246"/>
    </source>
</evidence>
<gene>
    <name evidence="4" type="ORF">EHS13_28160</name>
</gene>
<dbReference type="InterPro" id="IPR036291">
    <property type="entry name" value="NAD(P)-bd_dom_sf"/>
</dbReference>
<dbReference type="SMART" id="SM00822">
    <property type="entry name" value="PKS_KR"/>
    <property type="match status" value="1"/>
</dbReference>
<dbReference type="PANTHER" id="PTHR43477">
    <property type="entry name" value="DIHYDROANTICAPSIN 7-DEHYDROGENASE"/>
    <property type="match status" value="1"/>
</dbReference>
<keyword evidence="2" id="KW-0560">Oxidoreductase</keyword>
<dbReference type="Gene3D" id="3.40.50.720">
    <property type="entry name" value="NAD(P)-binding Rossmann-like Domain"/>
    <property type="match status" value="1"/>
</dbReference>
<name>A0A6B8RQ33_9BACL</name>
<dbReference type="GO" id="GO:0016491">
    <property type="term" value="F:oxidoreductase activity"/>
    <property type="evidence" value="ECO:0007669"/>
    <property type="project" value="UniProtKB-KW"/>
</dbReference>
<dbReference type="AlphaFoldDB" id="A0A6B8RQ33"/>
<dbReference type="Pfam" id="PF13561">
    <property type="entry name" value="adh_short_C2"/>
    <property type="match status" value="1"/>
</dbReference>
<evidence type="ECO:0000259" key="3">
    <source>
        <dbReference type="SMART" id="SM00822"/>
    </source>
</evidence>
<dbReference type="RefSeq" id="WP_155703587.1">
    <property type="nucleotide sequence ID" value="NZ_CP034235.1"/>
</dbReference>
<dbReference type="EMBL" id="CP034235">
    <property type="protein sequence ID" value="QGQ98480.1"/>
    <property type="molecule type" value="Genomic_DNA"/>
</dbReference>
<reference evidence="5" key="1">
    <citation type="submission" date="2018-11" db="EMBL/GenBank/DDBJ databases">
        <title>Complete genome sequence of Paenibacillus sp. ML311-T8.</title>
        <authorList>
            <person name="Nam Y.-D."/>
            <person name="Kang J."/>
            <person name="Chung W.-H."/>
            <person name="Park Y.S."/>
        </authorList>
    </citation>
    <scope>NUCLEOTIDE SEQUENCE [LARGE SCALE GENOMIC DNA]</scope>
    <source>
        <strain evidence="5">ML311-T8</strain>
    </source>
</reference>
<dbReference type="KEGG" id="ppsc:EHS13_28160"/>
<organism evidence="4 5">
    <name type="scientific">Paenibacillus psychroresistens</name>
    <dbReference type="NCBI Taxonomy" id="1778678"/>
    <lineage>
        <taxon>Bacteria</taxon>
        <taxon>Bacillati</taxon>
        <taxon>Bacillota</taxon>
        <taxon>Bacilli</taxon>
        <taxon>Bacillales</taxon>
        <taxon>Paenibacillaceae</taxon>
        <taxon>Paenibacillus</taxon>
    </lineage>
</organism>
<dbReference type="InterPro" id="IPR020904">
    <property type="entry name" value="Sc_DH/Rdtase_CS"/>
</dbReference>